<feature type="domain" description="Chemokine interleukin-8-like" evidence="3">
    <location>
        <begin position="40"/>
        <end position="105"/>
    </location>
</feature>
<dbReference type="InterPro" id="IPR039809">
    <property type="entry name" value="Chemokine_b/g/d"/>
</dbReference>
<feature type="signal peptide" evidence="2">
    <location>
        <begin position="1"/>
        <end position="36"/>
    </location>
</feature>
<comment type="caution">
    <text evidence="4">The sequence shown here is derived from an EMBL/GenBank/DDBJ whole genome shotgun (WGS) entry which is preliminary data.</text>
</comment>
<dbReference type="SUPFAM" id="SSF54117">
    <property type="entry name" value="Interleukin 8-like chemokines"/>
    <property type="match status" value="1"/>
</dbReference>
<reference evidence="4" key="1">
    <citation type="submission" date="2023-08" db="EMBL/GenBank/DDBJ databases">
        <title>Pelteobagrus vachellii genome.</title>
        <authorList>
            <person name="Liu H."/>
        </authorList>
    </citation>
    <scope>NUCLEOTIDE SEQUENCE</scope>
    <source>
        <strain evidence="4">PRFRI_2022a</strain>
        <tissue evidence="4">Muscle</tissue>
    </source>
</reference>
<gene>
    <name evidence="4" type="ORF">Q7C36_000944</name>
</gene>
<evidence type="ECO:0000256" key="2">
    <source>
        <dbReference type="SAM" id="SignalP"/>
    </source>
</evidence>
<dbReference type="GO" id="GO:0008009">
    <property type="term" value="F:chemokine activity"/>
    <property type="evidence" value="ECO:0007669"/>
    <property type="project" value="InterPro"/>
</dbReference>
<dbReference type="InterPro" id="IPR036048">
    <property type="entry name" value="Interleukin_8-like_sf"/>
</dbReference>
<evidence type="ECO:0000313" key="4">
    <source>
        <dbReference type="EMBL" id="KAK2869073.1"/>
    </source>
</evidence>
<dbReference type="InterPro" id="IPR001811">
    <property type="entry name" value="Chemokine_IL8-like_dom"/>
</dbReference>
<proteinExistence type="predicted"/>
<organism evidence="4 5">
    <name type="scientific">Tachysurus vachellii</name>
    <name type="common">Darkbarbel catfish</name>
    <name type="synonym">Pelteobagrus vachellii</name>
    <dbReference type="NCBI Taxonomy" id="175792"/>
    <lineage>
        <taxon>Eukaryota</taxon>
        <taxon>Metazoa</taxon>
        <taxon>Chordata</taxon>
        <taxon>Craniata</taxon>
        <taxon>Vertebrata</taxon>
        <taxon>Euteleostomi</taxon>
        <taxon>Actinopterygii</taxon>
        <taxon>Neopterygii</taxon>
        <taxon>Teleostei</taxon>
        <taxon>Ostariophysi</taxon>
        <taxon>Siluriformes</taxon>
        <taxon>Bagridae</taxon>
        <taxon>Tachysurus</taxon>
    </lineage>
</organism>
<keyword evidence="2" id="KW-0732">Signal</keyword>
<evidence type="ECO:0000259" key="3">
    <source>
        <dbReference type="SMART" id="SM00199"/>
    </source>
</evidence>
<sequence>MNLSYCQGKIRLQRSTMKIYFISLLLLLACLYPSLAQGSFENCCLKYSKEPKMSIKRKIVRFRIQESDGGCNRSAVIFTVLKKKTSVTFCADPTKSWVMKMVKILETKVENN</sequence>
<dbReference type="Pfam" id="PF00048">
    <property type="entry name" value="IL8"/>
    <property type="match status" value="1"/>
</dbReference>
<dbReference type="Gene3D" id="2.40.50.40">
    <property type="match status" value="1"/>
</dbReference>
<evidence type="ECO:0000256" key="1">
    <source>
        <dbReference type="ARBA" id="ARBA00022514"/>
    </source>
</evidence>
<dbReference type="GO" id="GO:0005615">
    <property type="term" value="C:extracellular space"/>
    <property type="evidence" value="ECO:0007669"/>
    <property type="project" value="UniProtKB-KW"/>
</dbReference>
<dbReference type="GO" id="GO:0006955">
    <property type="term" value="P:immune response"/>
    <property type="evidence" value="ECO:0007669"/>
    <property type="project" value="InterPro"/>
</dbReference>
<feature type="chain" id="PRO_5041708407" description="Chemokine interleukin-8-like domain-containing protein" evidence="2">
    <location>
        <begin position="37"/>
        <end position="112"/>
    </location>
</feature>
<keyword evidence="5" id="KW-1185">Reference proteome</keyword>
<dbReference type="EMBL" id="JAVHJS010000001">
    <property type="protein sequence ID" value="KAK2869073.1"/>
    <property type="molecule type" value="Genomic_DNA"/>
</dbReference>
<protein>
    <recommendedName>
        <fullName evidence="3">Chemokine interleukin-8-like domain-containing protein</fullName>
    </recommendedName>
</protein>
<dbReference type="PANTHER" id="PTHR12015">
    <property type="entry name" value="SMALL INDUCIBLE CYTOKINE A"/>
    <property type="match status" value="1"/>
</dbReference>
<evidence type="ECO:0000313" key="5">
    <source>
        <dbReference type="Proteomes" id="UP001187315"/>
    </source>
</evidence>
<dbReference type="Proteomes" id="UP001187315">
    <property type="component" value="Unassembled WGS sequence"/>
</dbReference>
<dbReference type="SMART" id="SM00199">
    <property type="entry name" value="SCY"/>
    <property type="match status" value="1"/>
</dbReference>
<dbReference type="AlphaFoldDB" id="A0AA88T9J9"/>
<keyword evidence="1" id="KW-0202">Cytokine</keyword>
<dbReference type="PANTHER" id="PTHR12015:SF186">
    <property type="entry name" value="C-C MOTIF CHEMOKINE 21-LIKE-RELATED"/>
    <property type="match status" value="1"/>
</dbReference>
<accession>A0AA88T9J9</accession>
<name>A0AA88T9J9_TACVA</name>